<dbReference type="Pfam" id="PF13629">
    <property type="entry name" value="T2SS-T3SS_pil_N"/>
    <property type="match status" value="1"/>
</dbReference>
<dbReference type="EMBL" id="JACIVI010000001">
    <property type="protein sequence ID" value="MBB1160417.1"/>
    <property type="molecule type" value="Genomic_DNA"/>
</dbReference>
<evidence type="ECO:0000313" key="6">
    <source>
        <dbReference type="Proteomes" id="UP000586093"/>
    </source>
</evidence>
<feature type="compositionally biased region" description="Pro residues" evidence="2">
    <location>
        <begin position="747"/>
        <end position="778"/>
    </location>
</feature>
<evidence type="ECO:0000259" key="3">
    <source>
        <dbReference type="Pfam" id="PF00263"/>
    </source>
</evidence>
<feature type="region of interest" description="Disordered" evidence="2">
    <location>
        <begin position="176"/>
        <end position="222"/>
    </location>
</feature>
<organism evidence="5 6">
    <name type="scientific">Aquariibacter albus</name>
    <dbReference type="NCBI Taxonomy" id="2759899"/>
    <lineage>
        <taxon>Bacteria</taxon>
        <taxon>Pseudomonadati</taxon>
        <taxon>Pseudomonadota</taxon>
        <taxon>Betaproteobacteria</taxon>
        <taxon>Burkholderiales</taxon>
        <taxon>Sphaerotilaceae</taxon>
        <taxon>Aquariibacter</taxon>
    </lineage>
</organism>
<comment type="similarity">
    <text evidence="1">Belongs to the bacterial secretin family.</text>
</comment>
<dbReference type="InterPro" id="IPR050810">
    <property type="entry name" value="Bact_Secretion_Sys_Channel"/>
</dbReference>
<name>A0A839HEZ3_9BURK</name>
<accession>A0A839HEZ3</accession>
<gene>
    <name evidence="5" type="ORF">H4F90_00280</name>
</gene>
<proteinExistence type="inferred from homology"/>
<dbReference type="PRINTS" id="PR00811">
    <property type="entry name" value="BCTERIALGSPD"/>
</dbReference>
<dbReference type="InterPro" id="IPR001775">
    <property type="entry name" value="GspD/PilQ"/>
</dbReference>
<feature type="region of interest" description="Disordered" evidence="2">
    <location>
        <begin position="685"/>
        <end position="798"/>
    </location>
</feature>
<feature type="compositionally biased region" description="Pro residues" evidence="2">
    <location>
        <begin position="718"/>
        <end position="737"/>
    </location>
</feature>
<reference evidence="5 6" key="1">
    <citation type="submission" date="2020-08" db="EMBL/GenBank/DDBJ databases">
        <title>Aquariorum lacteus gen. nov., sp. nov., a new member of the family Comamonadaceae, isolated from freshwater aquarium.</title>
        <authorList>
            <person name="Chun S.-J."/>
        </authorList>
    </citation>
    <scope>NUCLEOTIDE SEQUENCE [LARGE SCALE GENOMIC DNA]</scope>
    <source>
        <strain evidence="5 6">SJAQ100</strain>
    </source>
</reference>
<dbReference type="GO" id="GO:0009306">
    <property type="term" value="P:protein secretion"/>
    <property type="evidence" value="ECO:0007669"/>
    <property type="project" value="InterPro"/>
</dbReference>
<evidence type="ECO:0000256" key="1">
    <source>
        <dbReference type="RuleBase" id="RU004003"/>
    </source>
</evidence>
<keyword evidence="6" id="KW-1185">Reference proteome</keyword>
<feature type="domain" description="Pilus formation protein N-terminal" evidence="4">
    <location>
        <begin position="34"/>
        <end position="102"/>
    </location>
</feature>
<evidence type="ECO:0000313" key="5">
    <source>
        <dbReference type="EMBL" id="MBB1160417.1"/>
    </source>
</evidence>
<dbReference type="GO" id="GO:0015627">
    <property type="term" value="C:type II protein secretion system complex"/>
    <property type="evidence" value="ECO:0007669"/>
    <property type="project" value="TreeGrafter"/>
</dbReference>
<dbReference type="Pfam" id="PF00263">
    <property type="entry name" value="Secretin"/>
    <property type="match status" value="1"/>
</dbReference>
<dbReference type="PANTHER" id="PTHR30332:SF17">
    <property type="entry name" value="TYPE IV PILIATION SYSTEM PROTEIN DR_0774-RELATED"/>
    <property type="match status" value="1"/>
</dbReference>
<dbReference type="InterPro" id="IPR004846">
    <property type="entry name" value="T2SS/T3SS_dom"/>
</dbReference>
<dbReference type="PANTHER" id="PTHR30332">
    <property type="entry name" value="PROBABLE GENERAL SECRETION PATHWAY PROTEIN D"/>
    <property type="match status" value="1"/>
</dbReference>
<feature type="domain" description="Type II/III secretion system secretin-like" evidence="3">
    <location>
        <begin position="511"/>
        <end position="682"/>
    </location>
</feature>
<dbReference type="AlphaFoldDB" id="A0A839HEZ3"/>
<comment type="caution">
    <text evidence="5">The sequence shown here is derived from an EMBL/GenBank/DDBJ whole genome shotgun (WGS) entry which is preliminary data.</text>
</comment>
<dbReference type="Proteomes" id="UP000586093">
    <property type="component" value="Unassembled WGS sequence"/>
</dbReference>
<protein>
    <submittedName>
        <fullName evidence="5">Pilus assembly protein N-terminal domain-containing protein</fullName>
    </submittedName>
</protein>
<feature type="compositionally biased region" description="Low complexity" evidence="2">
    <location>
        <begin position="789"/>
        <end position="798"/>
    </location>
</feature>
<evidence type="ECO:0000256" key="2">
    <source>
        <dbReference type="SAM" id="MobiDB-lite"/>
    </source>
</evidence>
<sequence>MTSRLTRVQPARLRAGRSLALLLLALPAALAWAQRLEVHRSHSRLVEVPFDVASIAVGSPGVLRATAITPRRVLINGGRTGATSLMFFGKQGQFEEHRVFVTHDVSALREQLLRLDPRIRIDTDPNRNALVLTGTVRTEQLRRRALDAALSFVGDASYQIRESRQVLSRSTATPGAAAAASAAEPGLPQLDDEDEEGAAEAGAGGIAPQPVTPRPAAGEAGRDLSTTITRVRELGEGAPQIIDLLHSEEVLATRALQLEGLLAALDPSLKVSEVNTVLHIKGTVANPTVHARALSLIESFVSDGAYRPNGLRPIADRGGILVAGRDPYTAGVGGVGGAGGAGGSNRSLGTAGGVGVGGVAGLGGAAGVGGVGGAAARLGLFRPSPPKGNINQNLSRADSVLIAEGKALALIKVRSQPRVEVKIRLVAVDRDLTDQMGINWRIDGSRVAVGNLTGGVVSTLPGGAPTGNNFTTGSSTTSNNTVANSINVGAANLVGLLQIGSKISISAFLQAVEQKGAATSLSEPLLTAVSGELVTFQVGGEIPLPDSNTAITTNSALGGTTTTNATSVFFRPFGVQLFLRPTVLEDGRISLVLDQRISTPDFARTITIGGNPVPSFSQRTVQTLTETADGETWAVAGLISSEDSQELSKVPFIGDLPVLGRLFQSKTGRKARNELIITITARKVPPQEEDAPVLGGALPPSAPDAAETLAPGERLEPRPTPGAPAPALAPPAGPDPAAPVSAAPRLEPVPAPEARAPSPPATPAPPVAAPPAVAPPAAAPAARRELRPTARTLEGLAPEALEAVRARALGAASAPGGRP</sequence>
<dbReference type="InterPro" id="IPR032789">
    <property type="entry name" value="T2SS-T3SS_pil_N"/>
</dbReference>
<feature type="compositionally biased region" description="Low complexity" evidence="2">
    <location>
        <begin position="176"/>
        <end position="186"/>
    </location>
</feature>
<evidence type="ECO:0000259" key="4">
    <source>
        <dbReference type="Pfam" id="PF13629"/>
    </source>
</evidence>
<dbReference type="RefSeq" id="WP_182660361.1">
    <property type="nucleotide sequence ID" value="NZ_JACIVI010000001.1"/>
</dbReference>